<protein>
    <submittedName>
        <fullName evidence="1">Band 3 anion transport protein</fullName>
    </submittedName>
</protein>
<reference evidence="1" key="2">
    <citation type="submission" date="2014-07" db="EMBL/GenBank/DDBJ databases">
        <authorList>
            <person name="Hull J."/>
        </authorList>
    </citation>
    <scope>NUCLEOTIDE SEQUENCE</scope>
</reference>
<reference evidence="2" key="3">
    <citation type="journal article" date="2016" name="Gigascience">
        <title>De novo construction of an expanded transcriptome assembly for the western tarnished plant bug, Lygus hesperus.</title>
        <authorList>
            <person name="Tassone E.E."/>
            <person name="Geib S.M."/>
            <person name="Hall B."/>
            <person name="Fabrick J.A."/>
            <person name="Brent C.S."/>
            <person name="Hull J.J."/>
        </authorList>
    </citation>
    <scope>NUCLEOTIDE SEQUENCE</scope>
</reference>
<accession>A0A0A9Z2A3</accession>
<dbReference type="EMBL" id="GDHC01019011">
    <property type="protein sequence ID" value="JAP99617.1"/>
    <property type="molecule type" value="Transcribed_RNA"/>
</dbReference>
<evidence type="ECO:0000313" key="2">
    <source>
        <dbReference type="EMBL" id="JAP99617.1"/>
    </source>
</evidence>
<proteinExistence type="predicted"/>
<reference evidence="1" key="1">
    <citation type="journal article" date="2014" name="PLoS ONE">
        <title>Transcriptome-Based Identification of ABC Transporters in the Western Tarnished Plant Bug Lygus hesperus.</title>
        <authorList>
            <person name="Hull J.J."/>
            <person name="Chaney K."/>
            <person name="Geib S.M."/>
            <person name="Fabrick J.A."/>
            <person name="Brent C.S."/>
            <person name="Walsh D."/>
            <person name="Lavine L.C."/>
        </authorList>
    </citation>
    <scope>NUCLEOTIDE SEQUENCE</scope>
</reference>
<gene>
    <name evidence="1" type="primary">SLC4A1_5</name>
    <name evidence="1" type="ORF">CM83_16715</name>
    <name evidence="2" type="ORF">g.7075</name>
</gene>
<dbReference type="EMBL" id="GBHO01007659">
    <property type="protein sequence ID" value="JAG35945.1"/>
    <property type="molecule type" value="Transcribed_RNA"/>
</dbReference>
<evidence type="ECO:0000313" key="1">
    <source>
        <dbReference type="EMBL" id="JAG35945.1"/>
    </source>
</evidence>
<dbReference type="AlphaFoldDB" id="A0A0A9Z2A3"/>
<name>A0A0A9Z2A3_LYGHE</name>
<organism evidence="1">
    <name type="scientific">Lygus hesperus</name>
    <name type="common">Western plant bug</name>
    <dbReference type="NCBI Taxonomy" id="30085"/>
    <lineage>
        <taxon>Eukaryota</taxon>
        <taxon>Metazoa</taxon>
        <taxon>Ecdysozoa</taxon>
        <taxon>Arthropoda</taxon>
        <taxon>Hexapoda</taxon>
        <taxon>Insecta</taxon>
        <taxon>Pterygota</taxon>
        <taxon>Neoptera</taxon>
        <taxon>Paraneoptera</taxon>
        <taxon>Hemiptera</taxon>
        <taxon>Heteroptera</taxon>
        <taxon>Panheteroptera</taxon>
        <taxon>Cimicomorpha</taxon>
        <taxon>Miridae</taxon>
        <taxon>Mirini</taxon>
        <taxon>Lygus</taxon>
    </lineage>
</organism>
<sequence length="117" mass="12824">MANSNIHKSTINSKCSCNRNKKTNVKDMKGHHCVHGDGSAFCEHEQVGLVITQAHSPTPPETVSVKKTKKTHRVIEQVIVIPIVQIIVAVKVKTISQCPLILLLTLPITDGQMVKPN</sequence>